<evidence type="ECO:0000313" key="2">
    <source>
        <dbReference type="Proteomes" id="UP000447434"/>
    </source>
</evidence>
<dbReference type="EMBL" id="WOCE01000016">
    <property type="protein sequence ID" value="KAE9597650.1"/>
    <property type="molecule type" value="Genomic_DNA"/>
</dbReference>
<name>A0A6A4P722_LUPAL</name>
<comment type="caution">
    <text evidence="1">The sequence shown here is derived from an EMBL/GenBank/DDBJ whole genome shotgun (WGS) entry which is preliminary data.</text>
</comment>
<sequence>MNFILYLVISTKYIPYLEINNNNYMFIMFYIFYVPTLHEYPKHTVFCILKK</sequence>
<keyword evidence="2" id="KW-1185">Reference proteome</keyword>
<organism evidence="1 2">
    <name type="scientific">Lupinus albus</name>
    <name type="common">White lupine</name>
    <name type="synonym">Lupinus termis</name>
    <dbReference type="NCBI Taxonomy" id="3870"/>
    <lineage>
        <taxon>Eukaryota</taxon>
        <taxon>Viridiplantae</taxon>
        <taxon>Streptophyta</taxon>
        <taxon>Embryophyta</taxon>
        <taxon>Tracheophyta</taxon>
        <taxon>Spermatophyta</taxon>
        <taxon>Magnoliopsida</taxon>
        <taxon>eudicotyledons</taxon>
        <taxon>Gunneridae</taxon>
        <taxon>Pentapetalae</taxon>
        <taxon>rosids</taxon>
        <taxon>fabids</taxon>
        <taxon>Fabales</taxon>
        <taxon>Fabaceae</taxon>
        <taxon>Papilionoideae</taxon>
        <taxon>50 kb inversion clade</taxon>
        <taxon>genistoids sensu lato</taxon>
        <taxon>core genistoids</taxon>
        <taxon>Genisteae</taxon>
        <taxon>Lupinus</taxon>
    </lineage>
</organism>
<protein>
    <submittedName>
        <fullName evidence="1">Uncharacterized protein</fullName>
    </submittedName>
</protein>
<evidence type="ECO:0000313" key="1">
    <source>
        <dbReference type="EMBL" id="KAE9597650.1"/>
    </source>
</evidence>
<accession>A0A6A4P722</accession>
<proteinExistence type="predicted"/>
<gene>
    <name evidence="1" type="ORF">Lalb_Chr16g0388831</name>
</gene>
<dbReference type="Proteomes" id="UP000447434">
    <property type="component" value="Chromosome 16"/>
</dbReference>
<reference evidence="2" key="1">
    <citation type="journal article" date="2020" name="Nat. Commun.">
        <title>Genome sequence of the cluster root forming white lupin.</title>
        <authorList>
            <person name="Hufnagel B."/>
            <person name="Marques A."/>
            <person name="Soriano A."/>
            <person name="Marques L."/>
            <person name="Divol F."/>
            <person name="Doumas P."/>
            <person name="Sallet E."/>
            <person name="Mancinotti D."/>
            <person name="Carrere S."/>
            <person name="Marande W."/>
            <person name="Arribat S."/>
            <person name="Keller J."/>
            <person name="Huneau C."/>
            <person name="Blein T."/>
            <person name="Aime D."/>
            <person name="Laguerre M."/>
            <person name="Taylor J."/>
            <person name="Schubert V."/>
            <person name="Nelson M."/>
            <person name="Geu-Flores F."/>
            <person name="Crespi M."/>
            <person name="Gallardo-Guerrero K."/>
            <person name="Delaux P.-M."/>
            <person name="Salse J."/>
            <person name="Berges H."/>
            <person name="Guyot R."/>
            <person name="Gouzy J."/>
            <person name="Peret B."/>
        </authorList>
    </citation>
    <scope>NUCLEOTIDE SEQUENCE [LARGE SCALE GENOMIC DNA]</scope>
    <source>
        <strain evidence="2">cv. Amiga</strain>
    </source>
</reference>
<dbReference type="AlphaFoldDB" id="A0A6A4P722"/>